<gene>
    <name evidence="2" type="ORF">EI97DRAFT_433921</name>
</gene>
<dbReference type="AlphaFoldDB" id="A0A6A6JJ46"/>
<dbReference type="Proteomes" id="UP000800097">
    <property type="component" value="Unassembled WGS sequence"/>
</dbReference>
<feature type="transmembrane region" description="Helical" evidence="1">
    <location>
        <begin position="98"/>
        <end position="117"/>
    </location>
</feature>
<feature type="transmembrane region" description="Helical" evidence="1">
    <location>
        <begin position="137"/>
        <end position="156"/>
    </location>
</feature>
<keyword evidence="1" id="KW-0472">Membrane</keyword>
<dbReference type="OrthoDB" id="4140442at2759"/>
<name>A0A6A6JJ46_WESOR</name>
<evidence type="ECO:0000313" key="3">
    <source>
        <dbReference type="Proteomes" id="UP000800097"/>
    </source>
</evidence>
<organism evidence="2 3">
    <name type="scientific">Westerdykella ornata</name>
    <dbReference type="NCBI Taxonomy" id="318751"/>
    <lineage>
        <taxon>Eukaryota</taxon>
        <taxon>Fungi</taxon>
        <taxon>Dikarya</taxon>
        <taxon>Ascomycota</taxon>
        <taxon>Pezizomycotina</taxon>
        <taxon>Dothideomycetes</taxon>
        <taxon>Pleosporomycetidae</taxon>
        <taxon>Pleosporales</taxon>
        <taxon>Sporormiaceae</taxon>
        <taxon>Westerdykella</taxon>
    </lineage>
</organism>
<dbReference type="RefSeq" id="XP_033653527.1">
    <property type="nucleotide sequence ID" value="XM_033798488.1"/>
</dbReference>
<keyword evidence="1" id="KW-1133">Transmembrane helix</keyword>
<sequence length="295" mass="33345">MSSISRGLYSFLCQQSLRLPSSIRVSLFSSRTRCVNGCAASKLTSSPLLRHYVKPSRILQSMARPTYLSRLEADPAIRTVLLTKKPVLLYEGAPSFKYTIKVYLLAGATMAAGLYSLKFSKFVSERKGLVGFEHYTYVFVGICLLAIGTYICSFPVSRCTSIELIPSTIPHAAVQFRIRARTAPFLADKVIVANVGEVTISQKTSPVAAELIAADRYRAQRITEGLESEFFLNRWFEIATRFVEKRWTSFFLNFKFAVTKFRYVPIEVHGDKWKVDCSAYLREDGQALDRLIRVE</sequence>
<keyword evidence="1" id="KW-0812">Transmembrane</keyword>
<evidence type="ECO:0000256" key="1">
    <source>
        <dbReference type="SAM" id="Phobius"/>
    </source>
</evidence>
<dbReference type="GeneID" id="54551663"/>
<evidence type="ECO:0000313" key="2">
    <source>
        <dbReference type="EMBL" id="KAF2275988.1"/>
    </source>
</evidence>
<keyword evidence="3" id="KW-1185">Reference proteome</keyword>
<dbReference type="EMBL" id="ML986495">
    <property type="protein sequence ID" value="KAF2275988.1"/>
    <property type="molecule type" value="Genomic_DNA"/>
</dbReference>
<protein>
    <submittedName>
        <fullName evidence="2">Uncharacterized protein</fullName>
    </submittedName>
</protein>
<proteinExistence type="predicted"/>
<accession>A0A6A6JJ46</accession>
<reference evidence="2" key="1">
    <citation type="journal article" date="2020" name="Stud. Mycol.">
        <title>101 Dothideomycetes genomes: a test case for predicting lifestyles and emergence of pathogens.</title>
        <authorList>
            <person name="Haridas S."/>
            <person name="Albert R."/>
            <person name="Binder M."/>
            <person name="Bloem J."/>
            <person name="Labutti K."/>
            <person name="Salamov A."/>
            <person name="Andreopoulos B."/>
            <person name="Baker S."/>
            <person name="Barry K."/>
            <person name="Bills G."/>
            <person name="Bluhm B."/>
            <person name="Cannon C."/>
            <person name="Castanera R."/>
            <person name="Culley D."/>
            <person name="Daum C."/>
            <person name="Ezra D."/>
            <person name="Gonzalez J."/>
            <person name="Henrissat B."/>
            <person name="Kuo A."/>
            <person name="Liang C."/>
            <person name="Lipzen A."/>
            <person name="Lutzoni F."/>
            <person name="Magnuson J."/>
            <person name="Mondo S."/>
            <person name="Nolan M."/>
            <person name="Ohm R."/>
            <person name="Pangilinan J."/>
            <person name="Park H.-J."/>
            <person name="Ramirez L."/>
            <person name="Alfaro M."/>
            <person name="Sun H."/>
            <person name="Tritt A."/>
            <person name="Yoshinaga Y."/>
            <person name="Zwiers L.-H."/>
            <person name="Turgeon B."/>
            <person name="Goodwin S."/>
            <person name="Spatafora J."/>
            <person name="Crous P."/>
            <person name="Grigoriev I."/>
        </authorList>
    </citation>
    <scope>NUCLEOTIDE SEQUENCE</scope>
    <source>
        <strain evidence="2">CBS 379.55</strain>
    </source>
</reference>